<evidence type="ECO:0000256" key="8">
    <source>
        <dbReference type="ARBA" id="ARBA00023014"/>
    </source>
</evidence>
<proteinExistence type="inferred from homology"/>
<evidence type="ECO:0000256" key="6">
    <source>
        <dbReference type="ARBA" id="ARBA00023002"/>
    </source>
</evidence>
<dbReference type="Pfam" id="PF04055">
    <property type="entry name" value="Radical_SAM"/>
    <property type="match status" value="1"/>
</dbReference>
<dbReference type="SFLD" id="SFLDS00029">
    <property type="entry name" value="Radical_SAM"/>
    <property type="match status" value="1"/>
</dbReference>
<dbReference type="AlphaFoldDB" id="A0A1I5C3K6"/>
<evidence type="ECO:0000256" key="9">
    <source>
        <dbReference type="ARBA" id="ARBA00047365"/>
    </source>
</evidence>
<dbReference type="InterPro" id="IPR058240">
    <property type="entry name" value="rSAM_sf"/>
</dbReference>
<dbReference type="STRING" id="1527.SAMN04489757_102110"/>
<dbReference type="PIRSF" id="PIRSF000371">
    <property type="entry name" value="PFL_act_enz"/>
    <property type="match status" value="1"/>
</dbReference>
<dbReference type="InterPro" id="IPR007197">
    <property type="entry name" value="rSAM"/>
</dbReference>
<keyword evidence="3" id="KW-0004">4Fe-4S</keyword>
<dbReference type="PANTHER" id="PTHR30352:SF13">
    <property type="entry name" value="GLYCYL-RADICAL ENZYME ACTIVATING ENZYME YJJW-RELATED"/>
    <property type="match status" value="1"/>
</dbReference>
<keyword evidence="7" id="KW-0408">Iron</keyword>
<dbReference type="SFLD" id="SFLDF00392">
    <property type="entry name" value="YjjI_activase"/>
    <property type="match status" value="1"/>
</dbReference>
<dbReference type="InterPro" id="IPR017900">
    <property type="entry name" value="4Fe4S_Fe_S_CS"/>
</dbReference>
<feature type="domain" description="4Fe-4S ferredoxin-type" evidence="10">
    <location>
        <begin position="65"/>
        <end position="94"/>
    </location>
</feature>
<evidence type="ECO:0000313" key="12">
    <source>
        <dbReference type="EMBL" id="SFN81575.1"/>
    </source>
</evidence>
<evidence type="ECO:0000256" key="7">
    <source>
        <dbReference type="ARBA" id="ARBA00023004"/>
    </source>
</evidence>
<gene>
    <name evidence="12" type="ORF">SAMN04489757_102110</name>
</gene>
<dbReference type="RefSeq" id="WP_091683972.1">
    <property type="nucleotide sequence ID" value="NZ_BAABFM010000017.1"/>
</dbReference>
<dbReference type="GO" id="GO:0016491">
    <property type="term" value="F:oxidoreductase activity"/>
    <property type="evidence" value="ECO:0007669"/>
    <property type="project" value="UniProtKB-KW"/>
</dbReference>
<evidence type="ECO:0000256" key="1">
    <source>
        <dbReference type="ARBA" id="ARBA00001966"/>
    </source>
</evidence>
<evidence type="ECO:0000256" key="2">
    <source>
        <dbReference type="ARBA" id="ARBA00009777"/>
    </source>
</evidence>
<comment type="cofactor">
    <cofactor evidence="1">
        <name>[4Fe-4S] cluster</name>
        <dbReference type="ChEBI" id="CHEBI:49883"/>
    </cofactor>
</comment>
<reference evidence="12 13" key="1">
    <citation type="submission" date="2016-10" db="EMBL/GenBank/DDBJ databases">
        <authorList>
            <person name="de Groot N.N."/>
        </authorList>
    </citation>
    <scope>NUCLEOTIDE SEQUENCE [LARGE SCALE GENOMIC DNA]</scope>
    <source>
        <strain evidence="12 13">DSM 1283</strain>
    </source>
</reference>
<evidence type="ECO:0000313" key="13">
    <source>
        <dbReference type="Proteomes" id="UP000198806"/>
    </source>
</evidence>
<dbReference type="Proteomes" id="UP000198806">
    <property type="component" value="Unassembled WGS sequence"/>
</dbReference>
<feature type="domain" description="4Fe-4S ferredoxin-type" evidence="10">
    <location>
        <begin position="33"/>
        <end position="64"/>
    </location>
</feature>
<dbReference type="NCBIfam" id="TIGR04041">
    <property type="entry name" value="activase_YjjW"/>
    <property type="match status" value="1"/>
</dbReference>
<name>A0A1I5C3K6_9FIRM</name>
<dbReference type="SUPFAM" id="SSF54862">
    <property type="entry name" value="4Fe-4S ferredoxins"/>
    <property type="match status" value="1"/>
</dbReference>
<evidence type="ECO:0000259" key="11">
    <source>
        <dbReference type="PROSITE" id="PS51918"/>
    </source>
</evidence>
<comment type="catalytic activity">
    <reaction evidence="9">
        <text>glycyl-[protein] + reduced [flavodoxin] + S-adenosyl-L-methionine = glycin-2-yl radical-[protein] + semiquinone [flavodoxin] + 5'-deoxyadenosine + L-methionine + H(+)</text>
        <dbReference type="Rhea" id="RHEA:61976"/>
        <dbReference type="Rhea" id="RHEA-COMP:10622"/>
        <dbReference type="Rhea" id="RHEA-COMP:14480"/>
        <dbReference type="Rhea" id="RHEA-COMP:15993"/>
        <dbReference type="Rhea" id="RHEA-COMP:15994"/>
        <dbReference type="ChEBI" id="CHEBI:15378"/>
        <dbReference type="ChEBI" id="CHEBI:17319"/>
        <dbReference type="ChEBI" id="CHEBI:29947"/>
        <dbReference type="ChEBI" id="CHEBI:32722"/>
        <dbReference type="ChEBI" id="CHEBI:57618"/>
        <dbReference type="ChEBI" id="CHEBI:57844"/>
        <dbReference type="ChEBI" id="CHEBI:59789"/>
        <dbReference type="ChEBI" id="CHEBI:140311"/>
    </reaction>
</comment>
<dbReference type="InterPro" id="IPR034457">
    <property type="entry name" value="Organic_radical-activating"/>
</dbReference>
<sequence>MLKAPINKIIDHSLVDGIGNRSAIFFQGCNISCKYCHNPETQKLCNHCQFCVAKCPVGALMVVEGQVAWDSWACIKCDTCIHVCPNDSSPKVTEMTVDEVFDRIAKNLPFIRGITVSGGECSLYTPFLQELFGKCKSIGITCLMDCNGTIPLWNNPVMEVCDGIMLDVKAWSDQCFRNLTGADNEVVKQNLRQLSNRNKLEELRIVCLEDYVDAEDTIKGIADYVSEQTRENVLLKLIRFRHFGVKGELKEAASPTYEYMEKLKQIALENGFGNVRIV</sequence>
<keyword evidence="6" id="KW-0560">Oxidoreductase</keyword>
<dbReference type="PROSITE" id="PS51379">
    <property type="entry name" value="4FE4S_FER_2"/>
    <property type="match status" value="2"/>
</dbReference>
<dbReference type="EMBL" id="FOWD01000002">
    <property type="protein sequence ID" value="SFN81575.1"/>
    <property type="molecule type" value="Genomic_DNA"/>
</dbReference>
<dbReference type="Gene3D" id="3.20.20.70">
    <property type="entry name" value="Aldolase class I"/>
    <property type="match status" value="1"/>
</dbReference>
<protein>
    <submittedName>
        <fullName evidence="12">Glycine radical enzyme activase, YjjW family</fullName>
    </submittedName>
</protein>
<dbReference type="InterPro" id="IPR001989">
    <property type="entry name" value="Radical_activat_CS"/>
</dbReference>
<dbReference type="InterPro" id="IPR040074">
    <property type="entry name" value="BssD/PflA/YjjW"/>
</dbReference>
<dbReference type="PANTHER" id="PTHR30352">
    <property type="entry name" value="PYRUVATE FORMATE-LYASE-ACTIVATING ENZYME"/>
    <property type="match status" value="1"/>
</dbReference>
<dbReference type="OrthoDB" id="9782387at2"/>
<dbReference type="InterPro" id="IPR023912">
    <property type="entry name" value="YjjW_bact"/>
</dbReference>
<dbReference type="PROSITE" id="PS01087">
    <property type="entry name" value="RADICAL_ACTIVATING"/>
    <property type="match status" value="1"/>
</dbReference>
<keyword evidence="5" id="KW-0479">Metal-binding</keyword>
<accession>A0A1I5C3K6</accession>
<dbReference type="InterPro" id="IPR017896">
    <property type="entry name" value="4Fe4S_Fe-S-bd"/>
</dbReference>
<dbReference type="SUPFAM" id="SSF102114">
    <property type="entry name" value="Radical SAM enzymes"/>
    <property type="match status" value="1"/>
</dbReference>
<dbReference type="PROSITE" id="PS00198">
    <property type="entry name" value="4FE4S_FER_1"/>
    <property type="match status" value="1"/>
</dbReference>
<dbReference type="Gene3D" id="3.30.70.20">
    <property type="match status" value="1"/>
</dbReference>
<dbReference type="InterPro" id="IPR013785">
    <property type="entry name" value="Aldolase_TIM"/>
</dbReference>
<evidence type="ECO:0000256" key="4">
    <source>
        <dbReference type="ARBA" id="ARBA00022691"/>
    </source>
</evidence>
<dbReference type="SFLD" id="SFLDG01118">
    <property type="entry name" value="activating_enzymes__group_2"/>
    <property type="match status" value="1"/>
</dbReference>
<dbReference type="PROSITE" id="PS51918">
    <property type="entry name" value="RADICAL_SAM"/>
    <property type="match status" value="1"/>
</dbReference>
<dbReference type="SFLD" id="SFLDG01066">
    <property type="entry name" value="organic_radical-activating_enz"/>
    <property type="match status" value="1"/>
</dbReference>
<organism evidence="12 13">
    <name type="scientific">Anaerocolumna aminovalerica</name>
    <dbReference type="NCBI Taxonomy" id="1527"/>
    <lineage>
        <taxon>Bacteria</taxon>
        <taxon>Bacillati</taxon>
        <taxon>Bacillota</taxon>
        <taxon>Clostridia</taxon>
        <taxon>Lachnospirales</taxon>
        <taxon>Lachnospiraceae</taxon>
        <taxon>Anaerocolumna</taxon>
    </lineage>
</organism>
<keyword evidence="4" id="KW-0949">S-adenosyl-L-methionine</keyword>
<evidence type="ECO:0000256" key="3">
    <source>
        <dbReference type="ARBA" id="ARBA00022485"/>
    </source>
</evidence>
<evidence type="ECO:0000256" key="5">
    <source>
        <dbReference type="ARBA" id="ARBA00022723"/>
    </source>
</evidence>
<keyword evidence="8" id="KW-0411">Iron-sulfur</keyword>
<evidence type="ECO:0000259" key="10">
    <source>
        <dbReference type="PROSITE" id="PS51379"/>
    </source>
</evidence>
<dbReference type="GO" id="GO:0051539">
    <property type="term" value="F:4 iron, 4 sulfur cluster binding"/>
    <property type="evidence" value="ECO:0007669"/>
    <property type="project" value="UniProtKB-KW"/>
</dbReference>
<feature type="domain" description="Radical SAM core" evidence="11">
    <location>
        <begin position="15"/>
        <end position="269"/>
    </location>
</feature>
<comment type="similarity">
    <text evidence="2">Belongs to the organic radical-activating enzymes family.</text>
</comment>
<dbReference type="GO" id="GO:0046872">
    <property type="term" value="F:metal ion binding"/>
    <property type="evidence" value="ECO:0007669"/>
    <property type="project" value="UniProtKB-KW"/>
</dbReference>
<keyword evidence="13" id="KW-1185">Reference proteome</keyword>
<dbReference type="InterPro" id="IPR012839">
    <property type="entry name" value="Organic_radical_activase"/>
</dbReference>